<dbReference type="OrthoDB" id="5560263at2"/>
<accession>A0A330LB15</accession>
<dbReference type="InParanoid" id="A0A330LB15"/>
<keyword evidence="3" id="KW-1185">Reference proteome</keyword>
<proteinExistence type="predicted"/>
<keyword evidence="1" id="KW-0812">Transmembrane</keyword>
<dbReference type="RefSeq" id="WP_121990470.1">
    <property type="nucleotide sequence ID" value="NZ_OUNR01000019.1"/>
</dbReference>
<keyword evidence="1" id="KW-0472">Membrane</keyword>
<evidence type="ECO:0000256" key="1">
    <source>
        <dbReference type="SAM" id="Phobius"/>
    </source>
</evidence>
<keyword evidence="1" id="KW-1133">Transmembrane helix</keyword>
<dbReference type="Proteomes" id="UP000248168">
    <property type="component" value="Unassembled WGS sequence"/>
</dbReference>
<evidence type="ECO:0000313" key="2">
    <source>
        <dbReference type="EMBL" id="SPP66284.1"/>
    </source>
</evidence>
<gene>
    <name evidence="2" type="ORF">NITLEN_60087</name>
</gene>
<name>A0A330LB15_9BACT</name>
<protein>
    <submittedName>
        <fullName evidence="2">Uncharacterized protein</fullName>
    </submittedName>
</protein>
<sequence length="441" mass="48935">MHHRSALIIFAIVVLYATGCSIAPRILESDGVTQRTQALQDLQIKVMRFADEYVGRIVDPITALESRNAAERSQAQNWKISQATSAYMIGAGPSPVTNAVDFVVLATLSHMVINDVWRKGAYGERAAALDEVYRQLETRSWELVGQAISSVQQQQLRALIDDWRTHHPHIEAVPYTHFSEFARSTAEPDKPLDISLLPLLGLDPLSELDPAVREIAQTRHLAERAIYYGQRAPHLLDMQIERLTYQLADMPEMQRMFTAVDQASRAVDRAGTLADKLPGVFANERAATIRQLLAGLADQEQRMGQLAVELRQTFHAGATTSDSLNATIKSFESLLAHMKDASPASEPSAGPSKPFDIAEYTDAARAFTTATRQLDELIRTMNTDVPTAVALTQSMVGEAKAVVDYAFWRLTTLLFLSVGMLLVAALGYRVLSYRIRSRRDE</sequence>
<feature type="transmembrane region" description="Helical" evidence="1">
    <location>
        <begin position="406"/>
        <end position="431"/>
    </location>
</feature>
<evidence type="ECO:0000313" key="3">
    <source>
        <dbReference type="Proteomes" id="UP000248168"/>
    </source>
</evidence>
<organism evidence="2 3">
    <name type="scientific">Nitrospira lenta</name>
    <dbReference type="NCBI Taxonomy" id="1436998"/>
    <lineage>
        <taxon>Bacteria</taxon>
        <taxon>Pseudomonadati</taxon>
        <taxon>Nitrospirota</taxon>
        <taxon>Nitrospiria</taxon>
        <taxon>Nitrospirales</taxon>
        <taxon>Nitrospiraceae</taxon>
        <taxon>Nitrospira</taxon>
    </lineage>
</organism>
<reference evidence="3" key="1">
    <citation type="submission" date="2018-04" db="EMBL/GenBank/DDBJ databases">
        <authorList>
            <person name="Lucker S."/>
            <person name="Sakoula D."/>
        </authorList>
    </citation>
    <scope>NUCLEOTIDE SEQUENCE [LARGE SCALE GENOMIC DNA]</scope>
</reference>
<dbReference type="AlphaFoldDB" id="A0A330LB15"/>
<dbReference type="EMBL" id="OUNR01000019">
    <property type="protein sequence ID" value="SPP66284.1"/>
    <property type="molecule type" value="Genomic_DNA"/>
</dbReference>